<organism evidence="8 9">
    <name type="scientific">Streptomyces flavotricini</name>
    <dbReference type="NCBI Taxonomy" id="66888"/>
    <lineage>
        <taxon>Bacteria</taxon>
        <taxon>Bacillati</taxon>
        <taxon>Actinomycetota</taxon>
        <taxon>Actinomycetes</taxon>
        <taxon>Kitasatosporales</taxon>
        <taxon>Streptomycetaceae</taxon>
        <taxon>Streptomyces</taxon>
    </lineage>
</organism>
<evidence type="ECO:0000256" key="5">
    <source>
        <dbReference type="SAM" id="MobiDB-lite"/>
    </source>
</evidence>
<dbReference type="Proteomes" id="UP001520654">
    <property type="component" value="Unassembled WGS sequence"/>
</dbReference>
<feature type="transmembrane region" description="Helical" evidence="6">
    <location>
        <begin position="363"/>
        <end position="381"/>
    </location>
</feature>
<feature type="compositionally biased region" description="Gly residues" evidence="5">
    <location>
        <begin position="205"/>
        <end position="222"/>
    </location>
</feature>
<keyword evidence="4 6" id="KW-0472">Membrane</keyword>
<feature type="transmembrane region" description="Helical" evidence="6">
    <location>
        <begin position="304"/>
        <end position="328"/>
    </location>
</feature>
<dbReference type="InterPro" id="IPR004837">
    <property type="entry name" value="NaCa_Exmemb"/>
</dbReference>
<name>A0ABS8EEX2_9ACTN</name>
<gene>
    <name evidence="8" type="ORF">K7B10_33940</name>
</gene>
<feature type="transmembrane region" description="Helical" evidence="6">
    <location>
        <begin position="67"/>
        <end position="88"/>
    </location>
</feature>
<dbReference type="PANTHER" id="PTHR37958:SF1">
    <property type="entry name" value="SODIUM-POTASSIUM_PROTON ANTIPORTER CHAA"/>
    <property type="match status" value="1"/>
</dbReference>
<evidence type="ECO:0000256" key="4">
    <source>
        <dbReference type="ARBA" id="ARBA00023136"/>
    </source>
</evidence>
<comment type="subcellular location">
    <subcellularLocation>
        <location evidence="1">Membrane</location>
        <topology evidence="1">Multi-pass membrane protein</topology>
    </subcellularLocation>
</comment>
<sequence length="383" mass="38298">MSTATRRLPLTDWTVVVPVVALLALVFSWGRDLPGFAVALVALCLGGAVLAAVHHAEVVAHRVGEPFGSLVLAVAVTVIEVALIVTLMADGGDKTASLARDTVFAAVMITCNGIVGLSLLVGALRNRVAVFNAEGSGAALATVATLAVLSLVLPTFTTSKPGPEFSTAQLTFAAVASLALYGLFIAVQTVRHRDYFLPVATGAGTGKAAGASGGGEADGGGDGDGEHATPPTSRAALVSLGLLLVALIAVVGDAKAVSPTIEAGVAKAGLPNAVVGVIIALLVLAPETLAAVRAARRDRVQTSLNLAYGSAIASIGLTIPAIALATIWLSGPLLLGLGPIHMVLLALTVVVSALTIAPGRATLLQGGVHLVLLAAYLFLAVSP</sequence>
<evidence type="ECO:0000259" key="7">
    <source>
        <dbReference type="Pfam" id="PF01699"/>
    </source>
</evidence>
<dbReference type="Pfam" id="PF01699">
    <property type="entry name" value="Na_Ca_ex"/>
    <property type="match status" value="2"/>
</dbReference>
<dbReference type="RefSeq" id="WP_229342735.1">
    <property type="nucleotide sequence ID" value="NZ_JAINUL010000001.1"/>
</dbReference>
<dbReference type="EMBL" id="JAINUL010000001">
    <property type="protein sequence ID" value="MCC0099695.1"/>
    <property type="molecule type" value="Genomic_DNA"/>
</dbReference>
<accession>A0ABS8EEX2</accession>
<evidence type="ECO:0000313" key="9">
    <source>
        <dbReference type="Proteomes" id="UP001520654"/>
    </source>
</evidence>
<evidence type="ECO:0000256" key="1">
    <source>
        <dbReference type="ARBA" id="ARBA00004141"/>
    </source>
</evidence>
<feature type="domain" description="Sodium/calcium exchanger membrane region" evidence="7">
    <location>
        <begin position="38"/>
        <end position="189"/>
    </location>
</feature>
<feature type="transmembrane region" description="Helical" evidence="6">
    <location>
        <begin position="136"/>
        <end position="156"/>
    </location>
</feature>
<keyword evidence="2 6" id="KW-0812">Transmembrane</keyword>
<protein>
    <submittedName>
        <fullName evidence="8">Ionic transporter y4hA</fullName>
    </submittedName>
</protein>
<feature type="transmembrane region" description="Helical" evidence="6">
    <location>
        <begin position="168"/>
        <end position="187"/>
    </location>
</feature>
<reference evidence="8 9" key="1">
    <citation type="submission" date="2021-08" db="EMBL/GenBank/DDBJ databases">
        <title>Genomic Architecture of Streptomyces flavotricini NGL1 and Streptomyces erythrochromogenes HMS4 With Differential Plant Beneficial attributes and laccase production capabilities.</title>
        <authorList>
            <person name="Salwan R."/>
            <person name="Kaur R."/>
            <person name="Sharma V."/>
        </authorList>
    </citation>
    <scope>NUCLEOTIDE SEQUENCE [LARGE SCALE GENOMIC DNA]</scope>
    <source>
        <strain evidence="8 9">NGL1</strain>
    </source>
</reference>
<feature type="transmembrane region" description="Helical" evidence="6">
    <location>
        <begin position="36"/>
        <end position="55"/>
    </location>
</feature>
<feature type="transmembrane region" description="Helical" evidence="6">
    <location>
        <begin position="334"/>
        <end position="356"/>
    </location>
</feature>
<dbReference type="PANTHER" id="PTHR37958">
    <property type="entry name" value="SODIUM-POTASSIUM/PROTON ANTIPORTER CHAA"/>
    <property type="match status" value="1"/>
</dbReference>
<feature type="transmembrane region" description="Helical" evidence="6">
    <location>
        <begin position="12"/>
        <end position="30"/>
    </location>
</feature>
<keyword evidence="3 6" id="KW-1133">Transmembrane helix</keyword>
<evidence type="ECO:0000256" key="6">
    <source>
        <dbReference type="SAM" id="Phobius"/>
    </source>
</evidence>
<dbReference type="InterPro" id="IPR052946">
    <property type="entry name" value="Alkaline_pH_Ca-Antiporter"/>
</dbReference>
<feature type="transmembrane region" description="Helical" evidence="6">
    <location>
        <begin position="103"/>
        <end position="124"/>
    </location>
</feature>
<keyword evidence="9" id="KW-1185">Reference proteome</keyword>
<proteinExistence type="predicted"/>
<evidence type="ECO:0000313" key="8">
    <source>
        <dbReference type="EMBL" id="MCC0099695.1"/>
    </source>
</evidence>
<feature type="transmembrane region" description="Helical" evidence="6">
    <location>
        <begin position="272"/>
        <end position="292"/>
    </location>
</feature>
<comment type="caution">
    <text evidence="8">The sequence shown here is derived from an EMBL/GenBank/DDBJ whole genome shotgun (WGS) entry which is preliminary data.</text>
</comment>
<evidence type="ECO:0000256" key="2">
    <source>
        <dbReference type="ARBA" id="ARBA00022692"/>
    </source>
</evidence>
<feature type="domain" description="Sodium/calcium exchanger membrane region" evidence="7">
    <location>
        <begin position="239"/>
        <end position="380"/>
    </location>
</feature>
<evidence type="ECO:0000256" key="3">
    <source>
        <dbReference type="ARBA" id="ARBA00022989"/>
    </source>
</evidence>
<feature type="region of interest" description="Disordered" evidence="5">
    <location>
        <begin position="205"/>
        <end position="230"/>
    </location>
</feature>
<feature type="transmembrane region" description="Helical" evidence="6">
    <location>
        <begin position="235"/>
        <end position="252"/>
    </location>
</feature>